<proteinExistence type="predicted"/>
<comment type="caution">
    <text evidence="2">The sequence shown here is derived from an EMBL/GenBank/DDBJ whole genome shotgun (WGS) entry which is preliminary data.</text>
</comment>
<organism evidence="2 3">
    <name type="scientific">Rhizobium chutanense</name>
    <dbReference type="NCBI Taxonomy" id="2035448"/>
    <lineage>
        <taxon>Bacteria</taxon>
        <taxon>Pseudomonadati</taxon>
        <taxon>Pseudomonadota</taxon>
        <taxon>Alphaproteobacteria</taxon>
        <taxon>Hyphomicrobiales</taxon>
        <taxon>Rhizobiaceae</taxon>
        <taxon>Rhizobium/Agrobacterium group</taxon>
        <taxon>Rhizobium</taxon>
    </lineage>
</organism>
<dbReference type="EMBL" id="NWSV01000028">
    <property type="protein sequence ID" value="PDT00960.1"/>
    <property type="molecule type" value="Genomic_DNA"/>
</dbReference>
<evidence type="ECO:0000313" key="3">
    <source>
        <dbReference type="Proteomes" id="UP000220768"/>
    </source>
</evidence>
<keyword evidence="3" id="KW-1185">Reference proteome</keyword>
<protein>
    <submittedName>
        <fullName evidence="2">Polysaccharidase</fullName>
    </submittedName>
</protein>
<dbReference type="Gene3D" id="2.160.20.10">
    <property type="entry name" value="Single-stranded right-handed beta-helix, Pectin lyase-like"/>
    <property type="match status" value="1"/>
</dbReference>
<dbReference type="Proteomes" id="UP000220768">
    <property type="component" value="Unassembled WGS sequence"/>
</dbReference>
<evidence type="ECO:0000313" key="2">
    <source>
        <dbReference type="EMBL" id="PDT00960.1"/>
    </source>
</evidence>
<feature type="domain" description="Right handed beta helix" evidence="1">
    <location>
        <begin position="78"/>
        <end position="217"/>
    </location>
</feature>
<sequence>MTIYYVNSTTGSDGNNGTNQTSAFATLSKVESLKLKPGDSVLLAKGSVFNEQFDIKYSGTESAPIKIGSYGTGSTPVIHSNGDGIHSLYASNIVIENLKISNIGGAGIYGGSVTNWTVRNVDIAKTGMSESAGAVTFRSSTNVTVESSKISDVKGDGFWIEKVAGVKLLNNTVTSANGSTADAVQMNDSSNILIKGNHLDQTDASSPKGVIALVRPTNAVVEDNVLTGGGFGISAQAGKTVAIRDNDISGFHGYSWSFAVGLGDQGNARDYDISGNHIHDGAWGVAVSGPIGASYTRTNIKVHDNTFDDLSQAALKVDRPASGSFYNNTIESGTTATSISPSITDAHTFTVSGNHTVANVETTLASADTKVAAATTTTEVAADAAVVAVHDNLKIFTDNGEAHRGNLLENDTSDNDTLVLRRFGDESVGKHGLTLTGDYGVIHVDREGNYAYTLDETKLPSHDGHVSESFSYGVDDGNSHHSDGDTLTVYIHMDGLVS</sequence>
<accession>A0A2A6J4W5</accession>
<reference evidence="2 3" key="1">
    <citation type="submission" date="2017-09" db="EMBL/GenBank/DDBJ databases">
        <title>Comparative genomics of rhizobia isolated from Phaseolus vulgaris in China.</title>
        <authorList>
            <person name="Tong W."/>
        </authorList>
    </citation>
    <scope>NUCLEOTIDE SEQUENCE [LARGE SCALE GENOMIC DNA]</scope>
    <source>
        <strain evidence="2 3">C5</strain>
    </source>
</reference>
<gene>
    <name evidence="2" type="ORF">CO666_27925</name>
</gene>
<dbReference type="InterPro" id="IPR011050">
    <property type="entry name" value="Pectin_lyase_fold/virulence"/>
</dbReference>
<dbReference type="InterPro" id="IPR039448">
    <property type="entry name" value="Beta_helix"/>
</dbReference>
<dbReference type="Pfam" id="PF13229">
    <property type="entry name" value="Beta_helix"/>
    <property type="match status" value="1"/>
</dbReference>
<dbReference type="InterPro" id="IPR006626">
    <property type="entry name" value="PbH1"/>
</dbReference>
<dbReference type="AlphaFoldDB" id="A0A2A6J4W5"/>
<dbReference type="SMART" id="SM00710">
    <property type="entry name" value="PbH1"/>
    <property type="match status" value="8"/>
</dbReference>
<dbReference type="SUPFAM" id="SSF51126">
    <property type="entry name" value="Pectin lyase-like"/>
    <property type="match status" value="1"/>
</dbReference>
<name>A0A2A6J4W5_9HYPH</name>
<evidence type="ECO:0000259" key="1">
    <source>
        <dbReference type="Pfam" id="PF13229"/>
    </source>
</evidence>
<dbReference type="InterPro" id="IPR012334">
    <property type="entry name" value="Pectin_lyas_fold"/>
</dbReference>
<dbReference type="RefSeq" id="WP_097615261.1">
    <property type="nucleotide sequence ID" value="NZ_NWSV01000028.1"/>
</dbReference>